<dbReference type="InterPro" id="IPR000794">
    <property type="entry name" value="Beta-ketoacyl_synthase"/>
</dbReference>
<dbReference type="InterPro" id="IPR016039">
    <property type="entry name" value="Thiolase-like"/>
</dbReference>
<dbReference type="InterPro" id="IPR014031">
    <property type="entry name" value="Ketoacyl_synth_C"/>
</dbReference>
<dbReference type="PANTHER" id="PTHR11712:SF336">
    <property type="entry name" value="3-OXOACYL-[ACYL-CARRIER-PROTEIN] SYNTHASE, MITOCHONDRIAL"/>
    <property type="match status" value="1"/>
</dbReference>
<protein>
    <submittedName>
        <fullName evidence="5">Beta-ketoacyl-[acyl-carrier-protein] synthase family protein</fullName>
    </submittedName>
</protein>
<dbReference type="Pfam" id="PF00109">
    <property type="entry name" value="ketoacyl-synt"/>
    <property type="match status" value="1"/>
</dbReference>
<evidence type="ECO:0000256" key="1">
    <source>
        <dbReference type="ARBA" id="ARBA00008467"/>
    </source>
</evidence>
<dbReference type="SUPFAM" id="SSF53901">
    <property type="entry name" value="Thiolase-like"/>
    <property type="match status" value="2"/>
</dbReference>
<evidence type="ECO:0000259" key="4">
    <source>
        <dbReference type="PROSITE" id="PS52004"/>
    </source>
</evidence>
<dbReference type="SMART" id="SM00825">
    <property type="entry name" value="PKS_KS"/>
    <property type="match status" value="1"/>
</dbReference>
<keyword evidence="6" id="KW-1185">Reference proteome</keyword>
<name>A0A934S750_9BACT</name>
<dbReference type="PROSITE" id="PS00606">
    <property type="entry name" value="KS3_1"/>
    <property type="match status" value="1"/>
</dbReference>
<evidence type="ECO:0000313" key="5">
    <source>
        <dbReference type="EMBL" id="MBK1883901.1"/>
    </source>
</evidence>
<dbReference type="AlphaFoldDB" id="A0A934S750"/>
<dbReference type="Pfam" id="PF02801">
    <property type="entry name" value="Ketoacyl-synt_C"/>
    <property type="match status" value="1"/>
</dbReference>
<sequence length="389" mass="41163">MGHGLDENSVGLRAGRSCFSTITSFDVSRQRVQTAGQVEIPVSEVRAKIWNRMDRGTQLAYHAAREALEQAGLLTGTIQNLPQIIGTSAAAMPIGEAYYRQSLSTTARRSEQLRRVETYQSQQQLTTMARELKVSGPLRIVSNACASGANAIGQAFHLVRSGKAERVLAGGYDALSQLVFAGFDALQALSPSGIPRPFDAARDGLALGEGAAFVVVESQAAARARSVPILAEILGYGAATDIHHLTQPNPQGDAALLTMRAACEMAGVMPEQIDYLNSHGTGTPLNDIAEGNAIQRWAGNQVSKIKVSSTKSAIGHLLGGAGSVEAVITLLALRDQFLPASLHVREADPVCSFDLIREPRTTSVQRVLTNSFGFGGANATLIFAKEGAA</sequence>
<comment type="caution">
    <text evidence="5">The sequence shown here is derived from an EMBL/GenBank/DDBJ whole genome shotgun (WGS) entry which is preliminary data.</text>
</comment>
<dbReference type="InterPro" id="IPR014030">
    <property type="entry name" value="Ketoacyl_synth_N"/>
</dbReference>
<dbReference type="CDD" id="cd00834">
    <property type="entry name" value="KAS_I_II"/>
    <property type="match status" value="1"/>
</dbReference>
<feature type="domain" description="Ketosynthase family 3 (KS3)" evidence="4">
    <location>
        <begin position="1"/>
        <end position="385"/>
    </location>
</feature>
<evidence type="ECO:0000256" key="2">
    <source>
        <dbReference type="ARBA" id="ARBA00022679"/>
    </source>
</evidence>
<dbReference type="GO" id="GO:0004315">
    <property type="term" value="F:3-oxoacyl-[acyl-carrier-protein] synthase activity"/>
    <property type="evidence" value="ECO:0007669"/>
    <property type="project" value="InterPro"/>
</dbReference>
<reference evidence="5" key="1">
    <citation type="submission" date="2021-01" db="EMBL/GenBank/DDBJ databases">
        <title>Modified the classification status of verrucomicrobia.</title>
        <authorList>
            <person name="Feng X."/>
        </authorList>
    </citation>
    <scope>NUCLEOTIDE SEQUENCE</scope>
    <source>
        <strain evidence="5">KCTC 22041</strain>
    </source>
</reference>
<dbReference type="Proteomes" id="UP000603141">
    <property type="component" value="Unassembled WGS sequence"/>
</dbReference>
<comment type="similarity">
    <text evidence="1 3">Belongs to the thiolase-like superfamily. Beta-ketoacyl-ACP synthases family.</text>
</comment>
<dbReference type="InterPro" id="IPR020841">
    <property type="entry name" value="PKS_Beta-ketoAc_synthase_dom"/>
</dbReference>
<dbReference type="PROSITE" id="PS52004">
    <property type="entry name" value="KS3_2"/>
    <property type="match status" value="1"/>
</dbReference>
<dbReference type="Gene3D" id="3.40.47.10">
    <property type="match status" value="1"/>
</dbReference>
<dbReference type="InterPro" id="IPR018201">
    <property type="entry name" value="Ketoacyl_synth_AS"/>
</dbReference>
<dbReference type="GO" id="GO:0006633">
    <property type="term" value="P:fatty acid biosynthetic process"/>
    <property type="evidence" value="ECO:0007669"/>
    <property type="project" value="InterPro"/>
</dbReference>
<dbReference type="PANTHER" id="PTHR11712">
    <property type="entry name" value="POLYKETIDE SYNTHASE-RELATED"/>
    <property type="match status" value="1"/>
</dbReference>
<gene>
    <name evidence="5" type="ORF">JIN85_15895</name>
</gene>
<evidence type="ECO:0000313" key="6">
    <source>
        <dbReference type="Proteomes" id="UP000603141"/>
    </source>
</evidence>
<evidence type="ECO:0000256" key="3">
    <source>
        <dbReference type="RuleBase" id="RU003694"/>
    </source>
</evidence>
<keyword evidence="2 3" id="KW-0808">Transferase</keyword>
<dbReference type="EMBL" id="JAENIJ010000030">
    <property type="protein sequence ID" value="MBK1883901.1"/>
    <property type="molecule type" value="Genomic_DNA"/>
</dbReference>
<organism evidence="5 6">
    <name type="scientific">Luteolibacter pohnpeiensis</name>
    <dbReference type="NCBI Taxonomy" id="454153"/>
    <lineage>
        <taxon>Bacteria</taxon>
        <taxon>Pseudomonadati</taxon>
        <taxon>Verrucomicrobiota</taxon>
        <taxon>Verrucomicrobiia</taxon>
        <taxon>Verrucomicrobiales</taxon>
        <taxon>Verrucomicrobiaceae</taxon>
        <taxon>Luteolibacter</taxon>
    </lineage>
</organism>
<accession>A0A934S750</accession>
<proteinExistence type="inferred from homology"/>